<comment type="caution">
    <text evidence="5">The sequence shown here is derived from an EMBL/GenBank/DDBJ whole genome shotgun (WGS) entry which is preliminary data.</text>
</comment>
<feature type="domain" description="NADH:flavin oxidoreductase/NADH oxidase N-terminal" evidence="4">
    <location>
        <begin position="96"/>
        <end position="441"/>
    </location>
</feature>
<dbReference type="PANTHER" id="PTHR22893">
    <property type="entry name" value="NADH OXIDOREDUCTASE-RELATED"/>
    <property type="match status" value="1"/>
</dbReference>
<dbReference type="SUPFAM" id="SSF51395">
    <property type="entry name" value="FMN-linked oxidoreductases"/>
    <property type="match status" value="1"/>
</dbReference>
<dbReference type="AlphaFoldDB" id="A0AB74A258"/>
<evidence type="ECO:0000256" key="2">
    <source>
        <dbReference type="ARBA" id="ARBA00005979"/>
    </source>
</evidence>
<dbReference type="FunFam" id="3.20.20.70:FF:000059">
    <property type="entry name" value="N-ethylmaleimide reductase, FMN-linked"/>
    <property type="match status" value="1"/>
</dbReference>
<reference evidence="5 6" key="1">
    <citation type="submission" date="2018-08" db="EMBL/GenBank/DDBJ databases">
        <title>Recombination of ecologically and evolutionarily significant loci maintains genetic cohesion in the Pseudomonas syringae species complex.</title>
        <authorList>
            <person name="Dillon M."/>
            <person name="Thakur S."/>
            <person name="Almeida R.N.D."/>
            <person name="Weir B.S."/>
            <person name="Guttman D.S."/>
        </authorList>
    </citation>
    <scope>NUCLEOTIDE SEQUENCE [LARGE SCALE GENOMIC DNA]</scope>
    <source>
        <strain evidence="5 6">ICMP 3946</strain>
    </source>
</reference>
<evidence type="ECO:0000256" key="3">
    <source>
        <dbReference type="ARBA" id="ARBA00023002"/>
    </source>
</evidence>
<dbReference type="GO" id="GO:0005829">
    <property type="term" value="C:cytosol"/>
    <property type="evidence" value="ECO:0007669"/>
    <property type="project" value="UniProtKB-ARBA"/>
</dbReference>
<sequence>MKRHFSNRLCQNLFGVKPHTALHWPRTTPNARTISPDDGVRNIPAGQVGGWLMGFGVIVALLLTRRQSSPDSRLPQGCCRHCPFDSPSTGETALTLFNEFKLGNTTLSNRVVMAPMTRSRAPEDIATEQIALHYTQRGTAGLIVSEGTPISREGQGYLFNPGIYTPEQIKGWKLVTDSVHSVGGHMFAQLWHVGRVSHTSIQIDGQAPVSATTKQAQGAVAFAYGEDGEPGFVPTSVPRPLTTEEVARVVEDFAQAAQNAIDAGFDGVEIHGANGYLLEQFLNPLVNDRTDQYGASNLQDRLRFVFEVVDAACARIGADRVGIRISPYGQLFDMPLYPEIDETYSALCAGMRERGIAYVHVMDQTHFFMAGESSAAQEQALRKLLKHCKAALGNTALILAGDMTRERADALLEENLIDLAAFGQPFIGNPDLVARLKNGWPLTTPDRDTYYGGDAHGYIDYAPYRA</sequence>
<dbReference type="CDD" id="cd02933">
    <property type="entry name" value="OYE_like_FMN"/>
    <property type="match status" value="1"/>
</dbReference>
<dbReference type="PANTHER" id="PTHR22893:SF91">
    <property type="entry name" value="NADPH DEHYDROGENASE 2-RELATED"/>
    <property type="match status" value="1"/>
</dbReference>
<dbReference type="InterPro" id="IPR013785">
    <property type="entry name" value="Aldolase_TIM"/>
</dbReference>
<evidence type="ECO:0000313" key="6">
    <source>
        <dbReference type="Proteomes" id="UP000267978"/>
    </source>
</evidence>
<dbReference type="GO" id="GO:0016628">
    <property type="term" value="F:oxidoreductase activity, acting on the CH-CH group of donors, NAD or NADP as acceptor"/>
    <property type="evidence" value="ECO:0007669"/>
    <property type="project" value="UniProtKB-ARBA"/>
</dbReference>
<name>A0AB74A258_PSESX</name>
<organism evidence="5 6">
    <name type="scientific">Pseudomonas syringae pv. lapsa</name>
    <dbReference type="NCBI Taxonomy" id="199201"/>
    <lineage>
        <taxon>Bacteria</taxon>
        <taxon>Pseudomonadati</taxon>
        <taxon>Pseudomonadota</taxon>
        <taxon>Gammaproteobacteria</taxon>
        <taxon>Pseudomonadales</taxon>
        <taxon>Pseudomonadaceae</taxon>
        <taxon>Pseudomonas</taxon>
        <taxon>Pseudomonas syringae</taxon>
    </lineage>
</organism>
<dbReference type="EMBL" id="RBNO01000089">
    <property type="protein sequence ID" value="RML24093.1"/>
    <property type="molecule type" value="Genomic_DNA"/>
</dbReference>
<evidence type="ECO:0000256" key="1">
    <source>
        <dbReference type="ARBA" id="ARBA00001917"/>
    </source>
</evidence>
<comment type="cofactor">
    <cofactor evidence="1">
        <name>FMN</name>
        <dbReference type="ChEBI" id="CHEBI:58210"/>
    </cofactor>
</comment>
<dbReference type="Gene3D" id="3.20.20.70">
    <property type="entry name" value="Aldolase class I"/>
    <property type="match status" value="1"/>
</dbReference>
<evidence type="ECO:0000313" key="5">
    <source>
        <dbReference type="EMBL" id="RML24093.1"/>
    </source>
</evidence>
<dbReference type="Pfam" id="PF00724">
    <property type="entry name" value="Oxidored_FMN"/>
    <property type="match status" value="1"/>
</dbReference>
<dbReference type="InterPro" id="IPR045247">
    <property type="entry name" value="Oye-like"/>
</dbReference>
<accession>A0AB74A258</accession>
<comment type="similarity">
    <text evidence="2">Belongs to the NADH:flavin oxidoreductase/NADH oxidase family.</text>
</comment>
<dbReference type="GO" id="GO:0010181">
    <property type="term" value="F:FMN binding"/>
    <property type="evidence" value="ECO:0007669"/>
    <property type="project" value="InterPro"/>
</dbReference>
<protein>
    <recommendedName>
        <fullName evidence="4">NADH:flavin oxidoreductase/NADH oxidase N-terminal domain-containing protein</fullName>
    </recommendedName>
</protein>
<dbReference type="InterPro" id="IPR001155">
    <property type="entry name" value="OxRdtase_FMN_N"/>
</dbReference>
<dbReference type="Proteomes" id="UP000267978">
    <property type="component" value="Unassembled WGS sequence"/>
</dbReference>
<proteinExistence type="inferred from homology"/>
<keyword evidence="3" id="KW-0560">Oxidoreductase</keyword>
<gene>
    <name evidence="5" type="ORF">ALQ98_04665</name>
</gene>
<evidence type="ECO:0000259" key="4">
    <source>
        <dbReference type="Pfam" id="PF00724"/>
    </source>
</evidence>